<dbReference type="PROSITE" id="PS01081">
    <property type="entry name" value="HTH_TETR_1"/>
    <property type="match status" value="1"/>
</dbReference>
<evidence type="ECO:0000256" key="4">
    <source>
        <dbReference type="PROSITE-ProRule" id="PRU00335"/>
    </source>
</evidence>
<proteinExistence type="predicted"/>
<keyword evidence="1" id="KW-0805">Transcription regulation</keyword>
<organism evidence="7 8">
    <name type="scientific">Marinobacter aromaticivorans</name>
    <dbReference type="NCBI Taxonomy" id="1494078"/>
    <lineage>
        <taxon>Bacteria</taxon>
        <taxon>Pseudomonadati</taxon>
        <taxon>Pseudomonadota</taxon>
        <taxon>Gammaproteobacteria</taxon>
        <taxon>Pseudomonadales</taxon>
        <taxon>Marinobacteraceae</taxon>
        <taxon>Marinobacter</taxon>
    </lineage>
</organism>
<dbReference type="PROSITE" id="PS50977">
    <property type="entry name" value="HTH_TETR_2"/>
    <property type="match status" value="1"/>
</dbReference>
<evidence type="ECO:0000259" key="6">
    <source>
        <dbReference type="PROSITE" id="PS50977"/>
    </source>
</evidence>
<dbReference type="Pfam" id="PF00440">
    <property type="entry name" value="TetR_N"/>
    <property type="match status" value="1"/>
</dbReference>
<sequence length="214" mass="24568">MDMLNTEKRHPGKRERNRRRNREAILTAARLCFQEQGYENATIRDLINRTHLASGTFYNYFRSKQDIFAALLTDFLSGLNEHLIRSRRSADTAEDFIYRSYFALYSATARDPLVYELAHRNERALKQLFGSGILGLIMMSLEDDVRNAVRHGILPKIDEEYFCTALFGVAYETSLMVARRVYRNPGRAEEEVERASNFSTALFTGGLARLAALP</sequence>
<dbReference type="InterPro" id="IPR001647">
    <property type="entry name" value="HTH_TetR"/>
</dbReference>
<keyword evidence="8" id="KW-1185">Reference proteome</keyword>
<feature type="domain" description="HTH tetR-type" evidence="6">
    <location>
        <begin position="19"/>
        <end position="79"/>
    </location>
</feature>
<name>A0ABW2ISH1_9GAMM</name>
<dbReference type="InterPro" id="IPR023772">
    <property type="entry name" value="DNA-bd_HTH_TetR-type_CS"/>
</dbReference>
<evidence type="ECO:0000313" key="7">
    <source>
        <dbReference type="EMBL" id="MFC7294171.1"/>
    </source>
</evidence>
<accession>A0ABW2ISH1</accession>
<comment type="caution">
    <text evidence="7">The sequence shown here is derived from an EMBL/GenBank/DDBJ whole genome shotgun (WGS) entry which is preliminary data.</text>
</comment>
<feature type="DNA-binding region" description="H-T-H motif" evidence="4">
    <location>
        <begin position="42"/>
        <end position="61"/>
    </location>
</feature>
<protein>
    <submittedName>
        <fullName evidence="7">TetR/AcrR family transcriptional regulator</fullName>
    </submittedName>
</protein>
<dbReference type="InterPro" id="IPR009057">
    <property type="entry name" value="Homeodomain-like_sf"/>
</dbReference>
<dbReference type="PANTHER" id="PTHR30055:SF238">
    <property type="entry name" value="MYCOFACTOCIN BIOSYNTHESIS TRANSCRIPTIONAL REGULATOR MFTR-RELATED"/>
    <property type="match status" value="1"/>
</dbReference>
<reference evidence="8" key="1">
    <citation type="journal article" date="2019" name="Int. J. Syst. Evol. Microbiol.">
        <title>The Global Catalogue of Microorganisms (GCM) 10K type strain sequencing project: providing services to taxonomists for standard genome sequencing and annotation.</title>
        <authorList>
            <consortium name="The Broad Institute Genomics Platform"/>
            <consortium name="The Broad Institute Genome Sequencing Center for Infectious Disease"/>
            <person name="Wu L."/>
            <person name="Ma J."/>
        </authorList>
    </citation>
    <scope>NUCLEOTIDE SEQUENCE [LARGE SCALE GENOMIC DNA]</scope>
    <source>
        <strain evidence="8">CCUG 60559</strain>
    </source>
</reference>
<dbReference type="RefSeq" id="WP_100687934.1">
    <property type="nucleotide sequence ID" value="NZ_JBHTBD010000001.1"/>
</dbReference>
<dbReference type="InterPro" id="IPR050109">
    <property type="entry name" value="HTH-type_TetR-like_transc_reg"/>
</dbReference>
<keyword evidence="3" id="KW-0804">Transcription</keyword>
<evidence type="ECO:0000256" key="2">
    <source>
        <dbReference type="ARBA" id="ARBA00023125"/>
    </source>
</evidence>
<dbReference type="PANTHER" id="PTHR30055">
    <property type="entry name" value="HTH-TYPE TRANSCRIPTIONAL REGULATOR RUTR"/>
    <property type="match status" value="1"/>
</dbReference>
<keyword evidence="2 4" id="KW-0238">DNA-binding</keyword>
<feature type="compositionally biased region" description="Basic residues" evidence="5">
    <location>
        <begin position="10"/>
        <end position="20"/>
    </location>
</feature>
<gene>
    <name evidence="7" type="ORF">ACFQQA_05485</name>
</gene>
<dbReference type="EMBL" id="JBHTBD010000001">
    <property type="protein sequence ID" value="MFC7294171.1"/>
    <property type="molecule type" value="Genomic_DNA"/>
</dbReference>
<evidence type="ECO:0000313" key="8">
    <source>
        <dbReference type="Proteomes" id="UP001596506"/>
    </source>
</evidence>
<evidence type="ECO:0000256" key="1">
    <source>
        <dbReference type="ARBA" id="ARBA00023015"/>
    </source>
</evidence>
<evidence type="ECO:0000256" key="3">
    <source>
        <dbReference type="ARBA" id="ARBA00023163"/>
    </source>
</evidence>
<dbReference type="PRINTS" id="PR00455">
    <property type="entry name" value="HTHTETR"/>
</dbReference>
<feature type="region of interest" description="Disordered" evidence="5">
    <location>
        <begin position="1"/>
        <end position="20"/>
    </location>
</feature>
<dbReference type="SUPFAM" id="SSF46689">
    <property type="entry name" value="Homeodomain-like"/>
    <property type="match status" value="1"/>
</dbReference>
<dbReference type="Gene3D" id="1.10.357.10">
    <property type="entry name" value="Tetracycline Repressor, domain 2"/>
    <property type="match status" value="1"/>
</dbReference>
<dbReference type="Proteomes" id="UP001596506">
    <property type="component" value="Unassembled WGS sequence"/>
</dbReference>
<evidence type="ECO:0000256" key="5">
    <source>
        <dbReference type="SAM" id="MobiDB-lite"/>
    </source>
</evidence>